<evidence type="ECO:0000256" key="5">
    <source>
        <dbReference type="ARBA" id="ARBA00023002"/>
    </source>
</evidence>
<dbReference type="InterPro" id="IPR009010">
    <property type="entry name" value="Asp_de-COase-like_dom_sf"/>
</dbReference>
<keyword evidence="5" id="KW-0560">Oxidoreductase</keyword>
<name>Q24N38_DESHY</name>
<dbReference type="Pfam" id="PF01568">
    <property type="entry name" value="Molydop_binding"/>
    <property type="match status" value="1"/>
</dbReference>
<dbReference type="Gene3D" id="2.40.40.20">
    <property type="match status" value="1"/>
</dbReference>
<dbReference type="HOGENOM" id="CLU_000422_13_3_9"/>
<dbReference type="AlphaFoldDB" id="Q24N38"/>
<dbReference type="PROSITE" id="PS00932">
    <property type="entry name" value="MOLYBDOPTERIN_PROK_3"/>
    <property type="match status" value="1"/>
</dbReference>
<keyword evidence="7" id="KW-0411">Iron-sulfur</keyword>
<keyword evidence="4" id="KW-0479">Metal-binding</keyword>
<dbReference type="InterPro" id="IPR006655">
    <property type="entry name" value="Mopterin_OxRdtase_prok_CS"/>
</dbReference>
<keyword evidence="10" id="KW-1185">Reference proteome</keyword>
<dbReference type="eggNOG" id="COG0243">
    <property type="taxonomic scope" value="Bacteria"/>
</dbReference>
<evidence type="ECO:0000256" key="1">
    <source>
        <dbReference type="ARBA" id="ARBA00001942"/>
    </source>
</evidence>
<dbReference type="PANTHER" id="PTHR43742:SF6">
    <property type="entry name" value="OXIDOREDUCTASE YYAE-RELATED"/>
    <property type="match status" value="1"/>
</dbReference>
<evidence type="ECO:0000313" key="9">
    <source>
        <dbReference type="EMBL" id="BAE86554.1"/>
    </source>
</evidence>
<dbReference type="InterPro" id="IPR037949">
    <property type="entry name" value="MopB_CT_Acetylene-hydratase"/>
</dbReference>
<dbReference type="KEGG" id="dsy:DSY4765"/>
<dbReference type="CDD" id="cd02781">
    <property type="entry name" value="MopB_CT_Acetylene-hydratase"/>
    <property type="match status" value="1"/>
</dbReference>
<evidence type="ECO:0000256" key="7">
    <source>
        <dbReference type="ARBA" id="ARBA00023014"/>
    </source>
</evidence>
<protein>
    <submittedName>
        <fullName evidence="9">Putative anaerobic dehydrogenase</fullName>
    </submittedName>
</protein>
<evidence type="ECO:0000256" key="4">
    <source>
        <dbReference type="ARBA" id="ARBA00022723"/>
    </source>
</evidence>
<dbReference type="InterPro" id="IPR006656">
    <property type="entry name" value="Mopterin_OxRdtase"/>
</dbReference>
<dbReference type="STRING" id="138119.DSY4765"/>
<dbReference type="SMART" id="SM00926">
    <property type="entry name" value="Molybdop_Fe4S4"/>
    <property type="match status" value="1"/>
</dbReference>
<dbReference type="PANTHER" id="PTHR43742">
    <property type="entry name" value="TRIMETHYLAMINE-N-OXIDE REDUCTASE"/>
    <property type="match status" value="1"/>
</dbReference>
<comment type="similarity">
    <text evidence="2">Belongs to the prokaryotic molybdopterin-containing oxidoreductase family.</text>
</comment>
<dbReference type="Gene3D" id="2.20.25.90">
    <property type="entry name" value="ADC-like domains"/>
    <property type="match status" value="1"/>
</dbReference>
<dbReference type="InterPro" id="IPR006963">
    <property type="entry name" value="Mopterin_OxRdtase_4Fe-4S_dom"/>
</dbReference>
<dbReference type="RefSeq" id="WP_011462106.1">
    <property type="nucleotide sequence ID" value="NC_007907.1"/>
</dbReference>
<dbReference type="Pfam" id="PF04879">
    <property type="entry name" value="Molybdop_Fe4S4"/>
    <property type="match status" value="1"/>
</dbReference>
<dbReference type="Gene3D" id="3.40.228.10">
    <property type="entry name" value="Dimethylsulfoxide Reductase, domain 2"/>
    <property type="match status" value="1"/>
</dbReference>
<dbReference type="EMBL" id="AP008230">
    <property type="protein sequence ID" value="BAE86554.1"/>
    <property type="molecule type" value="Genomic_DNA"/>
</dbReference>
<keyword evidence="3" id="KW-0500">Molybdenum</keyword>
<evidence type="ECO:0000259" key="8">
    <source>
        <dbReference type="PROSITE" id="PS51669"/>
    </source>
</evidence>
<evidence type="ECO:0000256" key="3">
    <source>
        <dbReference type="ARBA" id="ARBA00022505"/>
    </source>
</evidence>
<dbReference type="GO" id="GO:0043546">
    <property type="term" value="F:molybdopterin cofactor binding"/>
    <property type="evidence" value="ECO:0007669"/>
    <property type="project" value="InterPro"/>
</dbReference>
<reference evidence="9 10" key="1">
    <citation type="journal article" date="2006" name="J. Bacteriol.">
        <title>Complete genome sequence of the dehalorespiring bacterium Desulfitobacterium hafniense Y51 and comparison with Dehalococcoides ethenogenes 195.</title>
        <authorList>
            <person name="Nonaka H."/>
            <person name="Keresztes G."/>
            <person name="Shinoda Y."/>
            <person name="Ikenaga Y."/>
            <person name="Abe M."/>
            <person name="Naito K."/>
            <person name="Inatomi K."/>
            <person name="Furukawa K."/>
            <person name="Inui M."/>
            <person name="Yukawa H."/>
        </authorList>
    </citation>
    <scope>NUCLEOTIDE SEQUENCE [LARGE SCALE GENOMIC DNA]</scope>
    <source>
        <strain evidence="9 10">Y51</strain>
    </source>
</reference>
<evidence type="ECO:0000256" key="6">
    <source>
        <dbReference type="ARBA" id="ARBA00023004"/>
    </source>
</evidence>
<organism evidence="9 10">
    <name type="scientific">Desulfitobacterium hafniense (strain Y51)</name>
    <dbReference type="NCBI Taxonomy" id="138119"/>
    <lineage>
        <taxon>Bacteria</taxon>
        <taxon>Bacillati</taxon>
        <taxon>Bacillota</taxon>
        <taxon>Clostridia</taxon>
        <taxon>Eubacteriales</taxon>
        <taxon>Desulfitobacteriaceae</taxon>
        <taxon>Desulfitobacterium</taxon>
    </lineage>
</organism>
<dbReference type="PROSITE" id="PS51669">
    <property type="entry name" value="4FE4S_MOW_BIS_MGD"/>
    <property type="match status" value="1"/>
</dbReference>
<dbReference type="GO" id="GO:0051536">
    <property type="term" value="F:iron-sulfur cluster binding"/>
    <property type="evidence" value="ECO:0007669"/>
    <property type="project" value="UniProtKB-KW"/>
</dbReference>
<dbReference type="GO" id="GO:0018818">
    <property type="term" value="F:acetylene hydratase activity"/>
    <property type="evidence" value="ECO:0007669"/>
    <property type="project" value="InterPro"/>
</dbReference>
<dbReference type="Gene3D" id="3.40.50.740">
    <property type="match status" value="1"/>
</dbReference>
<accession>Q24N38</accession>
<dbReference type="GO" id="GO:0046872">
    <property type="term" value="F:metal ion binding"/>
    <property type="evidence" value="ECO:0007669"/>
    <property type="project" value="UniProtKB-KW"/>
</dbReference>
<evidence type="ECO:0000256" key="2">
    <source>
        <dbReference type="ARBA" id="ARBA00010312"/>
    </source>
</evidence>
<comment type="cofactor">
    <cofactor evidence="1">
        <name>Mo-bis(molybdopterin guanine dinucleotide)</name>
        <dbReference type="ChEBI" id="CHEBI:60539"/>
    </cofactor>
</comment>
<dbReference type="Proteomes" id="UP000001946">
    <property type="component" value="Chromosome"/>
</dbReference>
<dbReference type="Pfam" id="PF00384">
    <property type="entry name" value="Molybdopterin"/>
    <property type="match status" value="1"/>
</dbReference>
<keyword evidence="6" id="KW-0408">Iron</keyword>
<dbReference type="InterPro" id="IPR050612">
    <property type="entry name" value="Prok_Mopterin_Oxidored"/>
</dbReference>
<sequence>MVKKTRTVCTSCHQRCGAIVFSEGNRITRIEGDYNSPYSKGAFCGSGITQRFIHEDENRVTHPMKRVGKRGEGKWQQISWDEALDMLASETTRIKENYGCESIVVAQGTSRTTNDWGKRLKATIGNIGWGLAPVHVCLIPNIMPNVFTLGAGQMHGADVAHAKTIVLWGINPISILSEVKSIQKNRDENGAKVIVVDPRFTDLAKDADIFMQIRPGTDGALSLGLMNVIIEEELYDKDFIDKWTLGFDELAEMVKEWTPEKTSKVTWIPKEQIIEAARMMGGNKPTTIYPMLGPGCMHTNAVQSGRALTCLIGLLGPLDVPGGFVYIPGSGAIMKPELTLEPEGWDYNSPDAKLIGAQDHPAFAAFGQANVPYDTFEAVITERPWPIKMMVFVANDALNCYEAPQKTYEALTSPNLDFLVVKDFYMTPTAQLADLVLPSSDWSERDTVDEEVFKGRVISSPRAVDPPGECWDDWKFFLEWGKRLNPELWPWKDEKEMVLWRIKLNYGLDLTWEEYVEKAYIDTPASTSALSFKKYETGQLRPDGMPGFMTPSGKIDFFSEIMPHFGYEPLPVYHEPKESPYSTPELAKEYPLILMTGFRLYSFFHSAWTNVPGQRELYPYPFVLINPKDATSKNILDGDWVDISSPRGTIKAKASVSEEIAKGVVALPRPGWRSECKELGLPGYNWDEVCINVLIPGGGDTTDPGFSTAPMRSTLCKIEKRRSK</sequence>
<dbReference type="SUPFAM" id="SSF53706">
    <property type="entry name" value="Formate dehydrogenase/DMSO reductase, domains 1-3"/>
    <property type="match status" value="1"/>
</dbReference>
<gene>
    <name evidence="9" type="ordered locus">DSY4765</name>
</gene>
<dbReference type="GO" id="GO:0016491">
    <property type="term" value="F:oxidoreductase activity"/>
    <property type="evidence" value="ECO:0007669"/>
    <property type="project" value="UniProtKB-KW"/>
</dbReference>
<dbReference type="SUPFAM" id="SSF50692">
    <property type="entry name" value="ADC-like"/>
    <property type="match status" value="1"/>
</dbReference>
<feature type="domain" description="4Fe-4S Mo/W bis-MGD-type" evidence="8">
    <location>
        <begin position="2"/>
        <end position="58"/>
    </location>
</feature>
<evidence type="ECO:0000313" key="10">
    <source>
        <dbReference type="Proteomes" id="UP000001946"/>
    </source>
</evidence>
<proteinExistence type="inferred from homology"/>
<dbReference type="InterPro" id="IPR006657">
    <property type="entry name" value="MoPterin_dinucl-bd_dom"/>
</dbReference>